<dbReference type="Proteomes" id="UP000284842">
    <property type="component" value="Unassembled WGS sequence"/>
</dbReference>
<proteinExistence type="predicted"/>
<dbReference type="EMBL" id="NHTK01001364">
    <property type="protein sequence ID" value="PPQ99287.1"/>
    <property type="molecule type" value="Genomic_DNA"/>
</dbReference>
<comment type="caution">
    <text evidence="2">The sequence shown here is derived from an EMBL/GenBank/DDBJ whole genome shotgun (WGS) entry which is preliminary data.</text>
</comment>
<gene>
    <name evidence="2" type="ORF">CVT24_009287</name>
</gene>
<evidence type="ECO:0000313" key="2">
    <source>
        <dbReference type="EMBL" id="PPQ99287.1"/>
    </source>
</evidence>
<feature type="chain" id="PRO_5019010314" evidence="1">
    <location>
        <begin position="27"/>
        <end position="69"/>
    </location>
</feature>
<accession>A0A409Y8F1</accession>
<evidence type="ECO:0000256" key="1">
    <source>
        <dbReference type="SAM" id="SignalP"/>
    </source>
</evidence>
<name>A0A409Y8F1_9AGAR</name>
<keyword evidence="1" id="KW-0732">Signal</keyword>
<dbReference type="InParanoid" id="A0A409Y8F1"/>
<evidence type="ECO:0000313" key="3">
    <source>
        <dbReference type="Proteomes" id="UP000284842"/>
    </source>
</evidence>
<protein>
    <submittedName>
        <fullName evidence="2">Uncharacterized protein</fullName>
    </submittedName>
</protein>
<organism evidence="2 3">
    <name type="scientific">Panaeolus cyanescens</name>
    <dbReference type="NCBI Taxonomy" id="181874"/>
    <lineage>
        <taxon>Eukaryota</taxon>
        <taxon>Fungi</taxon>
        <taxon>Dikarya</taxon>
        <taxon>Basidiomycota</taxon>
        <taxon>Agaricomycotina</taxon>
        <taxon>Agaricomycetes</taxon>
        <taxon>Agaricomycetidae</taxon>
        <taxon>Agaricales</taxon>
        <taxon>Agaricineae</taxon>
        <taxon>Galeropsidaceae</taxon>
        <taxon>Panaeolus</taxon>
    </lineage>
</organism>
<sequence length="69" mass="7844">MKGLKVSAHFSLLILASILWFTVSYAAPTPLNIDLRITIGSKLKKELEAQPRWRKTINHVLEIGKWTSL</sequence>
<feature type="signal peptide" evidence="1">
    <location>
        <begin position="1"/>
        <end position="26"/>
    </location>
</feature>
<keyword evidence="3" id="KW-1185">Reference proteome</keyword>
<dbReference type="AlphaFoldDB" id="A0A409Y8F1"/>
<reference evidence="2 3" key="1">
    <citation type="journal article" date="2018" name="Evol. Lett.">
        <title>Horizontal gene cluster transfer increased hallucinogenic mushroom diversity.</title>
        <authorList>
            <person name="Reynolds H.T."/>
            <person name="Vijayakumar V."/>
            <person name="Gluck-Thaler E."/>
            <person name="Korotkin H.B."/>
            <person name="Matheny P.B."/>
            <person name="Slot J.C."/>
        </authorList>
    </citation>
    <scope>NUCLEOTIDE SEQUENCE [LARGE SCALE GENOMIC DNA]</scope>
    <source>
        <strain evidence="2 3">2629</strain>
    </source>
</reference>